<sequence length="318" mass="35164">MNTVQRISLTGALLLQVLLLSGQPITVLSTSAASGIEYASEDGPIQRVFAGQNLQAEGRLKISEGRSVNVVYEGRKIHLEGPKEVDIAEMVSAANTTQSGSFISRFWDFISSSVTNTSSAEDVENYHRKYMTNTRAGIKGWGNKENSIAFAAYFSEVFGVPELPLQWDSIAGVHHYQVSIIDRSTDEIVLSAMARANQISIPLADLALSPEAIYQLRITADKDGETITAPETFFSYEPEAVTTFIDNLHQKRVFKSLTADEQLLFIPHALEEAGYLYSARQHYIDLVAADTTNQLYRKVYASFLARMNAPEEAKAIIK</sequence>
<dbReference type="Proteomes" id="UP000199021">
    <property type="component" value="Unassembled WGS sequence"/>
</dbReference>
<keyword evidence="2" id="KW-1185">Reference proteome</keyword>
<name>A0A1H9ACM9_9BACT</name>
<dbReference type="InParanoid" id="A0A1H9ACM9"/>
<organism evidence="1 2">
    <name type="scientific">Neolewinella agarilytica</name>
    <dbReference type="NCBI Taxonomy" id="478744"/>
    <lineage>
        <taxon>Bacteria</taxon>
        <taxon>Pseudomonadati</taxon>
        <taxon>Bacteroidota</taxon>
        <taxon>Saprospiria</taxon>
        <taxon>Saprospirales</taxon>
        <taxon>Lewinellaceae</taxon>
        <taxon>Neolewinella</taxon>
    </lineage>
</organism>
<dbReference type="RefSeq" id="WP_090165238.1">
    <property type="nucleotide sequence ID" value="NZ_FOFB01000002.1"/>
</dbReference>
<dbReference type="STRING" id="478744.SAMN05444359_10241"/>
<proteinExistence type="predicted"/>
<protein>
    <submittedName>
        <fullName evidence="1">Uncharacterized protein</fullName>
    </submittedName>
</protein>
<gene>
    <name evidence="1" type="ORF">SAMN05444359_10241</name>
</gene>
<dbReference type="EMBL" id="FOFB01000002">
    <property type="protein sequence ID" value="SEP74193.1"/>
    <property type="molecule type" value="Genomic_DNA"/>
</dbReference>
<evidence type="ECO:0000313" key="1">
    <source>
        <dbReference type="EMBL" id="SEP74193.1"/>
    </source>
</evidence>
<reference evidence="2" key="1">
    <citation type="submission" date="2016-10" db="EMBL/GenBank/DDBJ databases">
        <authorList>
            <person name="Varghese N."/>
            <person name="Submissions S."/>
        </authorList>
    </citation>
    <scope>NUCLEOTIDE SEQUENCE [LARGE SCALE GENOMIC DNA]</scope>
    <source>
        <strain evidence="2">DSM 24740</strain>
    </source>
</reference>
<evidence type="ECO:0000313" key="2">
    <source>
        <dbReference type="Proteomes" id="UP000199021"/>
    </source>
</evidence>
<accession>A0A1H9ACM9</accession>
<dbReference type="AlphaFoldDB" id="A0A1H9ACM9"/>
<dbReference type="OrthoDB" id="9843740at2"/>